<comment type="caution">
    <text evidence="1">The sequence shown here is derived from an EMBL/GenBank/DDBJ whole genome shotgun (WGS) entry which is preliminary data.</text>
</comment>
<reference evidence="1 2" key="1">
    <citation type="submission" date="2019-08" db="EMBL/GenBank/DDBJ databases">
        <title>The genome of the soybean aphid Biotype 1, its phylome, world population structure and adaptation to the North American continent.</title>
        <authorList>
            <person name="Giordano R."/>
            <person name="Donthu R.K."/>
            <person name="Hernandez A.G."/>
            <person name="Wright C.L."/>
            <person name="Zimin A.V."/>
        </authorList>
    </citation>
    <scope>NUCLEOTIDE SEQUENCE [LARGE SCALE GENOMIC DNA]</scope>
    <source>
        <tissue evidence="1">Whole aphids</tissue>
    </source>
</reference>
<organism evidence="1 2">
    <name type="scientific">Aphis glycines</name>
    <name type="common">Soybean aphid</name>
    <dbReference type="NCBI Taxonomy" id="307491"/>
    <lineage>
        <taxon>Eukaryota</taxon>
        <taxon>Metazoa</taxon>
        <taxon>Ecdysozoa</taxon>
        <taxon>Arthropoda</taxon>
        <taxon>Hexapoda</taxon>
        <taxon>Insecta</taxon>
        <taxon>Pterygota</taxon>
        <taxon>Neoptera</taxon>
        <taxon>Paraneoptera</taxon>
        <taxon>Hemiptera</taxon>
        <taxon>Sternorrhyncha</taxon>
        <taxon>Aphidomorpha</taxon>
        <taxon>Aphidoidea</taxon>
        <taxon>Aphididae</taxon>
        <taxon>Aphidini</taxon>
        <taxon>Aphis</taxon>
        <taxon>Aphis</taxon>
    </lineage>
</organism>
<evidence type="ECO:0000313" key="1">
    <source>
        <dbReference type="EMBL" id="KAE9522263.1"/>
    </source>
</evidence>
<gene>
    <name evidence="1" type="ORF">AGLY_017336</name>
</gene>
<dbReference type="AlphaFoldDB" id="A0A6G0SV75"/>
<accession>A0A6G0SV75</accession>
<dbReference type="Proteomes" id="UP000475862">
    <property type="component" value="Unassembled WGS sequence"/>
</dbReference>
<name>A0A6G0SV75_APHGL</name>
<proteinExistence type="predicted"/>
<keyword evidence="2" id="KW-1185">Reference proteome</keyword>
<sequence length="239" mass="27484">MIYHINHSFSKIFMKEKFLRTGVPRISDLTSPNCLFDVGVEVNSFLTSSSLFSGLLSSSVISPSSGDEGGPSFNFSLIFKSKMQNISRRQCYSIITNLAIKKKSYINNIWWTRCIKSRIFVNHLFHFLCQEEICIGSPFLGTPNAFNKLSLNLPGVKSLHKVLVPAINFYHQNFVVVSVGFLKFSIELWVLDNYAMNDLQNYNSNMNSFLDNYLVLNHQKVPNHRMVQNYHIVLNYHKI</sequence>
<evidence type="ECO:0000313" key="2">
    <source>
        <dbReference type="Proteomes" id="UP000475862"/>
    </source>
</evidence>
<dbReference type="EMBL" id="VYZN01001433">
    <property type="protein sequence ID" value="KAE9522263.1"/>
    <property type="molecule type" value="Genomic_DNA"/>
</dbReference>
<protein>
    <submittedName>
        <fullName evidence="1">Uncharacterized protein</fullName>
    </submittedName>
</protein>